<keyword evidence="2" id="KW-1185">Reference proteome</keyword>
<organism evidence="1 2">
    <name type="scientific">Symbiodinium natans</name>
    <dbReference type="NCBI Taxonomy" id="878477"/>
    <lineage>
        <taxon>Eukaryota</taxon>
        <taxon>Sar</taxon>
        <taxon>Alveolata</taxon>
        <taxon>Dinophyceae</taxon>
        <taxon>Suessiales</taxon>
        <taxon>Symbiodiniaceae</taxon>
        <taxon>Symbiodinium</taxon>
    </lineage>
</organism>
<proteinExistence type="predicted"/>
<gene>
    <name evidence="1" type="primary">Kidins220</name>
    <name evidence="1" type="ORF">SNAT2548_LOCUS8173</name>
</gene>
<comment type="caution">
    <text evidence="1">The sequence shown here is derived from an EMBL/GenBank/DDBJ whole genome shotgun (WGS) entry which is preliminary data.</text>
</comment>
<sequence length="172" mass="19301">MAAAPALFADECVMGLPNLSESDAAKVDLENVLMRFSAGIAEICLRRRIPFCIKSPWSSRIWMTKQFQSLQKSSHVHFGYTDFCGDGTLWRKRTGLLHGFVDLGSCCKRCNTRGGICSFSGKRHAQQMGQCQGVFLTRAAEPYPQKLCRRVAKAFVASVLSRWCSNLWERLS</sequence>
<evidence type="ECO:0000313" key="1">
    <source>
        <dbReference type="EMBL" id="CAE7221560.1"/>
    </source>
</evidence>
<evidence type="ECO:0000313" key="2">
    <source>
        <dbReference type="Proteomes" id="UP000604046"/>
    </source>
</evidence>
<dbReference type="EMBL" id="CAJNDS010000597">
    <property type="protein sequence ID" value="CAE7221560.1"/>
    <property type="molecule type" value="Genomic_DNA"/>
</dbReference>
<accession>A0A812K3H8</accession>
<reference evidence="1" key="1">
    <citation type="submission" date="2021-02" db="EMBL/GenBank/DDBJ databases">
        <authorList>
            <person name="Dougan E. K."/>
            <person name="Rhodes N."/>
            <person name="Thang M."/>
            <person name="Chan C."/>
        </authorList>
    </citation>
    <scope>NUCLEOTIDE SEQUENCE</scope>
</reference>
<dbReference type="AlphaFoldDB" id="A0A812K3H8"/>
<name>A0A812K3H8_9DINO</name>
<protein>
    <submittedName>
        <fullName evidence="1">Kidins220 protein</fullName>
    </submittedName>
</protein>
<dbReference type="Proteomes" id="UP000604046">
    <property type="component" value="Unassembled WGS sequence"/>
</dbReference>